<reference evidence="2" key="1">
    <citation type="submission" date="2020-12" db="EMBL/GenBank/DDBJ databases">
        <authorList>
            <person name="Iha C."/>
        </authorList>
    </citation>
    <scope>NUCLEOTIDE SEQUENCE</scope>
</reference>
<proteinExistence type="predicted"/>
<evidence type="ECO:0000313" key="2">
    <source>
        <dbReference type="EMBL" id="CAD7697518.1"/>
    </source>
</evidence>
<feature type="region of interest" description="Disordered" evidence="1">
    <location>
        <begin position="1"/>
        <end position="28"/>
    </location>
</feature>
<keyword evidence="3" id="KW-1185">Reference proteome</keyword>
<protein>
    <submittedName>
        <fullName evidence="2">Uncharacterized protein</fullName>
    </submittedName>
</protein>
<accession>A0A8S1IUZ8</accession>
<name>A0A8S1IUZ8_9CHLO</name>
<organism evidence="2 3">
    <name type="scientific">Ostreobium quekettii</name>
    <dbReference type="NCBI Taxonomy" id="121088"/>
    <lineage>
        <taxon>Eukaryota</taxon>
        <taxon>Viridiplantae</taxon>
        <taxon>Chlorophyta</taxon>
        <taxon>core chlorophytes</taxon>
        <taxon>Ulvophyceae</taxon>
        <taxon>TCBD clade</taxon>
        <taxon>Bryopsidales</taxon>
        <taxon>Ostreobineae</taxon>
        <taxon>Ostreobiaceae</taxon>
        <taxon>Ostreobium</taxon>
    </lineage>
</organism>
<comment type="caution">
    <text evidence="2">The sequence shown here is derived from an EMBL/GenBank/DDBJ whole genome shotgun (WGS) entry which is preliminary data.</text>
</comment>
<dbReference type="AlphaFoldDB" id="A0A8S1IUZ8"/>
<dbReference type="Proteomes" id="UP000708148">
    <property type="component" value="Unassembled WGS sequence"/>
</dbReference>
<gene>
    <name evidence="2" type="ORF">OSTQU699_LOCUS2888</name>
</gene>
<evidence type="ECO:0000313" key="3">
    <source>
        <dbReference type="Proteomes" id="UP000708148"/>
    </source>
</evidence>
<feature type="non-terminal residue" evidence="2">
    <location>
        <position position="124"/>
    </location>
</feature>
<dbReference type="EMBL" id="CAJHUC010000670">
    <property type="protein sequence ID" value="CAD7697518.1"/>
    <property type="molecule type" value="Genomic_DNA"/>
</dbReference>
<evidence type="ECO:0000256" key="1">
    <source>
        <dbReference type="SAM" id="MobiDB-lite"/>
    </source>
</evidence>
<feature type="non-terminal residue" evidence="2">
    <location>
        <position position="1"/>
    </location>
</feature>
<feature type="compositionally biased region" description="Basic and acidic residues" evidence="1">
    <location>
        <begin position="1"/>
        <end position="17"/>
    </location>
</feature>
<sequence length="124" mass="14149">GRRERDGVHGGVRREQYLRPPPPLPRRLPHRLLCRAAPAGRRQPRRRRRHRLLGGVDLAVRGGPRGPALRRRKRVGGLLHHLLRRRPDLRVPGVRPRGVLPAVRQQTVRAAAARVPDLQAEDRP</sequence>